<dbReference type="PANTHER" id="PTHR13072:SF0">
    <property type="entry name" value="DYNACTIN SUBUNIT 6"/>
    <property type="match status" value="1"/>
</dbReference>
<organism evidence="8 9">
    <name type="scientific">Passalora fulva</name>
    <name type="common">Tomato leaf mold</name>
    <name type="synonym">Cladosporium fulvum</name>
    <dbReference type="NCBI Taxonomy" id="5499"/>
    <lineage>
        <taxon>Eukaryota</taxon>
        <taxon>Fungi</taxon>
        <taxon>Dikarya</taxon>
        <taxon>Ascomycota</taxon>
        <taxon>Pezizomycotina</taxon>
        <taxon>Dothideomycetes</taxon>
        <taxon>Dothideomycetidae</taxon>
        <taxon>Mycosphaerellales</taxon>
        <taxon>Mycosphaerellaceae</taxon>
        <taxon>Fulvia</taxon>
    </lineage>
</organism>
<evidence type="ECO:0000256" key="2">
    <source>
        <dbReference type="ARBA" id="ARBA00007719"/>
    </source>
</evidence>
<evidence type="ECO:0000256" key="6">
    <source>
        <dbReference type="ARBA" id="ARBA00034687"/>
    </source>
</evidence>
<evidence type="ECO:0000256" key="3">
    <source>
        <dbReference type="ARBA" id="ARBA00016573"/>
    </source>
</evidence>
<comment type="function">
    <text evidence="6">Part of the dynactin complex that activates the molecular motor dynein for ultra-processive transport along microtubules.</text>
</comment>
<dbReference type="EMBL" id="CP090167">
    <property type="protein sequence ID" value="UJO17938.1"/>
    <property type="molecule type" value="Genomic_DNA"/>
</dbReference>
<name>A0A9Q8P999_PASFU</name>
<dbReference type="KEGG" id="ffu:CLAFUR5_06354"/>
<evidence type="ECO:0000313" key="9">
    <source>
        <dbReference type="Proteomes" id="UP000756132"/>
    </source>
</evidence>
<dbReference type="Gene3D" id="2.160.10.10">
    <property type="entry name" value="Hexapeptide repeat proteins"/>
    <property type="match status" value="1"/>
</dbReference>
<evidence type="ECO:0000256" key="5">
    <source>
        <dbReference type="ARBA" id="ARBA00023212"/>
    </source>
</evidence>
<evidence type="ECO:0000256" key="4">
    <source>
        <dbReference type="ARBA" id="ARBA00022490"/>
    </source>
</evidence>
<sequence length="199" mass="21336">MTSRPSASSRRTTTEHIPKPPCNIDSLAVVAEKVQMTGTHSVDIGENTILHPYAKIKAEGGKITIGKTCIICEEVVIGFAGPRSVEGTGGVPIVIGNGVTIEASAVVEARSIGDGTVVEVGAKIGRGAHIGRFCKITPMSVILPGEELADYTVMFGDNQRRVDQTMAEHQEIRAAKWKGHVMHVDMLKRLIPDASAKWR</sequence>
<keyword evidence="4" id="KW-0963">Cytoplasm</keyword>
<gene>
    <name evidence="8" type="ORF">CLAFUR5_06354</name>
</gene>
<comment type="similarity">
    <text evidence="2">Belongs to the dynactin subunits 5/6 family. Dynactin subunit 6 subfamily.</text>
</comment>
<proteinExistence type="inferred from homology"/>
<keyword evidence="9" id="KW-1185">Reference proteome</keyword>
<reference evidence="8" key="1">
    <citation type="submission" date="2021-12" db="EMBL/GenBank/DDBJ databases">
        <authorList>
            <person name="Zaccaron A."/>
            <person name="Stergiopoulos I."/>
        </authorList>
    </citation>
    <scope>NUCLEOTIDE SEQUENCE</scope>
    <source>
        <strain evidence="8">Race5_Kim</strain>
    </source>
</reference>
<dbReference type="GO" id="GO:0070840">
    <property type="term" value="F:dynein complex binding"/>
    <property type="evidence" value="ECO:0007669"/>
    <property type="project" value="TreeGrafter"/>
</dbReference>
<reference evidence="8" key="2">
    <citation type="journal article" date="2022" name="Microb. Genom.">
        <title>A chromosome-scale genome assembly of the tomato pathogen Cladosporium fulvum reveals a compartmentalized genome architecture and the presence of a dispensable chromosome.</title>
        <authorList>
            <person name="Zaccaron A.Z."/>
            <person name="Chen L.H."/>
            <person name="Samaras A."/>
            <person name="Stergiopoulos I."/>
        </authorList>
    </citation>
    <scope>NUCLEOTIDE SEQUENCE</scope>
    <source>
        <strain evidence="8">Race5_Kim</strain>
    </source>
</reference>
<dbReference type="OMA" id="ITMQAET"/>
<evidence type="ECO:0000256" key="1">
    <source>
        <dbReference type="ARBA" id="ARBA00004245"/>
    </source>
</evidence>
<dbReference type="SUPFAM" id="SSF51161">
    <property type="entry name" value="Trimeric LpxA-like enzymes"/>
    <property type="match status" value="1"/>
</dbReference>
<dbReference type="InterPro" id="IPR011004">
    <property type="entry name" value="Trimer_LpxA-like_sf"/>
</dbReference>
<protein>
    <recommendedName>
        <fullName evidence="3">Dynactin subunit 6</fullName>
    </recommendedName>
</protein>
<dbReference type="OrthoDB" id="2355at2759"/>
<feature type="region of interest" description="Disordered" evidence="7">
    <location>
        <begin position="1"/>
        <end position="21"/>
    </location>
</feature>
<accession>A0A9Q8P999</accession>
<dbReference type="GO" id="GO:0007052">
    <property type="term" value="P:mitotic spindle organization"/>
    <property type="evidence" value="ECO:0007669"/>
    <property type="project" value="TreeGrafter"/>
</dbReference>
<dbReference type="GeneID" id="71986232"/>
<feature type="compositionally biased region" description="Low complexity" evidence="7">
    <location>
        <begin position="1"/>
        <end position="11"/>
    </location>
</feature>
<dbReference type="PANTHER" id="PTHR13072">
    <property type="entry name" value="DYNACTIN 6"/>
    <property type="match status" value="1"/>
</dbReference>
<keyword evidence="5" id="KW-0206">Cytoskeleton</keyword>
<evidence type="ECO:0000256" key="7">
    <source>
        <dbReference type="SAM" id="MobiDB-lite"/>
    </source>
</evidence>
<dbReference type="InterPro" id="IPR027777">
    <property type="entry name" value="DCTN6"/>
</dbReference>
<dbReference type="AlphaFoldDB" id="A0A9Q8P999"/>
<dbReference type="Proteomes" id="UP000756132">
    <property type="component" value="Chromosome 5"/>
</dbReference>
<dbReference type="GO" id="GO:0005869">
    <property type="term" value="C:dynactin complex"/>
    <property type="evidence" value="ECO:0007669"/>
    <property type="project" value="InterPro"/>
</dbReference>
<dbReference type="RefSeq" id="XP_047762304.1">
    <property type="nucleotide sequence ID" value="XM_047905502.1"/>
</dbReference>
<comment type="subcellular location">
    <subcellularLocation>
        <location evidence="1">Cytoplasm</location>
        <location evidence="1">Cytoskeleton</location>
    </subcellularLocation>
</comment>
<evidence type="ECO:0000313" key="8">
    <source>
        <dbReference type="EMBL" id="UJO17938.1"/>
    </source>
</evidence>